<feature type="compositionally biased region" description="Polar residues" evidence="1">
    <location>
        <begin position="220"/>
        <end position="232"/>
    </location>
</feature>
<feature type="region of interest" description="Disordered" evidence="1">
    <location>
        <begin position="343"/>
        <end position="369"/>
    </location>
</feature>
<proteinExistence type="predicted"/>
<feature type="compositionally biased region" description="Low complexity" evidence="1">
    <location>
        <begin position="258"/>
        <end position="276"/>
    </location>
</feature>
<organism evidence="2 3">
    <name type="scientific">Channa striata</name>
    <name type="common">Snakehead murrel</name>
    <name type="synonym">Ophicephalus striatus</name>
    <dbReference type="NCBI Taxonomy" id="64152"/>
    <lineage>
        <taxon>Eukaryota</taxon>
        <taxon>Metazoa</taxon>
        <taxon>Chordata</taxon>
        <taxon>Craniata</taxon>
        <taxon>Vertebrata</taxon>
        <taxon>Euteleostomi</taxon>
        <taxon>Actinopterygii</taxon>
        <taxon>Neopterygii</taxon>
        <taxon>Teleostei</taxon>
        <taxon>Neoteleostei</taxon>
        <taxon>Acanthomorphata</taxon>
        <taxon>Anabantaria</taxon>
        <taxon>Anabantiformes</taxon>
        <taxon>Channoidei</taxon>
        <taxon>Channidae</taxon>
        <taxon>Channa</taxon>
    </lineage>
</organism>
<evidence type="ECO:0000313" key="3">
    <source>
        <dbReference type="Proteomes" id="UP001187415"/>
    </source>
</evidence>
<feature type="region of interest" description="Disordered" evidence="1">
    <location>
        <begin position="444"/>
        <end position="478"/>
    </location>
</feature>
<feature type="compositionally biased region" description="Low complexity" evidence="1">
    <location>
        <begin position="53"/>
        <end position="84"/>
    </location>
</feature>
<sequence>MQRLDLEPNTAFLIRLKTDVSDAPSRPFIILLCLSRPTPLLLPPVASSPGTPSTDSTNTISATNANTNDQRTTSLTATASSAPTNHPATNPAEHAPPEPFHHRPPASLPRPPRHRSFRNPLGFISTPLIWQGRKRPSGGQRLFSTRAPPRSTVHITKPTVPPTDLLLRSTSRPMNTKQTTGLRYTSVYTPYTPWLKTTPRLDSPTQPPTRRKYSPRPISNKETTTNQDSNLPPASGLYLLSQTPSSRQHSDEALATKESSLSEGAAPLSSSSSSLLSPPPLLSNRKNKPVVQQLSMLGMSAVENQTVSMGNQTDPPDQLSTEDSSGSELFVYNLTELAEEGGSFGQFEPDAAYSSDKPPTTPGANNKQFNRVDCHGALLLVTRPLTAPEEKSEHAYFHHDSESLLGGFISGSELSLTHSANPVNPEAATLNSRPHISTVTVSKNLTGTQSQHRASNSSSSSGQKLEESPYPPATQPSQALTFPPSALVPLVSPLFMLPTPSLAMVRITSSFLAKEILHKRIVSSSVPQKKDITQTSDPSHSFHPLDSEYQTGIAGSKTFSNTFAPSLAYPHYSSSVKLPLTPPSPSPPFRSVLPPFTSSHSCHSVFFSICLYFAHSLFSFLLLL</sequence>
<dbReference type="EMBL" id="JAUPFM010000003">
    <property type="protein sequence ID" value="KAK2855835.1"/>
    <property type="molecule type" value="Genomic_DNA"/>
</dbReference>
<evidence type="ECO:0000313" key="2">
    <source>
        <dbReference type="EMBL" id="KAK2855835.1"/>
    </source>
</evidence>
<reference evidence="2" key="1">
    <citation type="submission" date="2023-07" db="EMBL/GenBank/DDBJ databases">
        <title>Chromosome-level Genome Assembly of Striped Snakehead (Channa striata).</title>
        <authorList>
            <person name="Liu H."/>
        </authorList>
    </citation>
    <scope>NUCLEOTIDE SEQUENCE</scope>
    <source>
        <strain evidence="2">Gz</strain>
        <tissue evidence="2">Muscle</tissue>
    </source>
</reference>
<dbReference type="Proteomes" id="UP001187415">
    <property type="component" value="Unassembled WGS sequence"/>
</dbReference>
<feature type="region of interest" description="Disordered" evidence="1">
    <location>
        <begin position="193"/>
        <end position="285"/>
    </location>
</feature>
<evidence type="ECO:0000256" key="1">
    <source>
        <dbReference type="SAM" id="MobiDB-lite"/>
    </source>
</evidence>
<accession>A0AA88T0H6</accession>
<feature type="region of interest" description="Disordered" evidence="1">
    <location>
        <begin position="43"/>
        <end position="118"/>
    </location>
</feature>
<dbReference type="AlphaFoldDB" id="A0AA88T0H6"/>
<protein>
    <submittedName>
        <fullName evidence="2">Uncharacterized protein</fullName>
    </submittedName>
</protein>
<comment type="caution">
    <text evidence="2">The sequence shown here is derived from an EMBL/GenBank/DDBJ whole genome shotgun (WGS) entry which is preliminary data.</text>
</comment>
<keyword evidence="3" id="KW-1185">Reference proteome</keyword>
<name>A0AA88T0H6_CHASR</name>
<gene>
    <name evidence="2" type="ORF">Q5P01_004570</name>
</gene>
<feature type="compositionally biased region" description="Polar residues" evidence="1">
    <location>
        <begin position="444"/>
        <end position="454"/>
    </location>
</feature>